<proteinExistence type="predicted"/>
<feature type="compositionally biased region" description="Basic and acidic residues" evidence="1">
    <location>
        <begin position="119"/>
        <end position="139"/>
    </location>
</feature>
<feature type="compositionally biased region" description="Basic and acidic residues" evidence="1">
    <location>
        <begin position="230"/>
        <end position="244"/>
    </location>
</feature>
<reference evidence="2" key="1">
    <citation type="journal article" date="2022" name="bioRxiv">
        <title>Sequencing and chromosome-scale assembly of the giantPleurodeles waltlgenome.</title>
        <authorList>
            <person name="Brown T."/>
            <person name="Elewa A."/>
            <person name="Iarovenko S."/>
            <person name="Subramanian E."/>
            <person name="Araus A.J."/>
            <person name="Petzold A."/>
            <person name="Susuki M."/>
            <person name="Suzuki K.-i.T."/>
            <person name="Hayashi T."/>
            <person name="Toyoda A."/>
            <person name="Oliveira C."/>
            <person name="Osipova E."/>
            <person name="Leigh N.D."/>
            <person name="Simon A."/>
            <person name="Yun M.H."/>
        </authorList>
    </citation>
    <scope>NUCLEOTIDE SEQUENCE</scope>
    <source>
        <strain evidence="2">20211129_DDA</strain>
        <tissue evidence="2">Liver</tissue>
    </source>
</reference>
<name>A0AAV7QV41_PLEWA</name>
<feature type="compositionally biased region" description="Basic and acidic residues" evidence="1">
    <location>
        <begin position="251"/>
        <end position="304"/>
    </location>
</feature>
<keyword evidence="3" id="KW-1185">Reference proteome</keyword>
<evidence type="ECO:0000256" key="1">
    <source>
        <dbReference type="SAM" id="MobiDB-lite"/>
    </source>
</evidence>
<dbReference type="Proteomes" id="UP001066276">
    <property type="component" value="Chromosome 6"/>
</dbReference>
<evidence type="ECO:0000313" key="3">
    <source>
        <dbReference type="Proteomes" id="UP001066276"/>
    </source>
</evidence>
<feature type="compositionally biased region" description="Basic and acidic residues" evidence="1">
    <location>
        <begin position="146"/>
        <end position="170"/>
    </location>
</feature>
<protein>
    <submittedName>
        <fullName evidence="2">Uncharacterized protein</fullName>
    </submittedName>
</protein>
<gene>
    <name evidence="2" type="ORF">NDU88_008615</name>
</gene>
<sequence length="304" mass="33906">MLDDALDVNFVAVVSDFMSDGFKMIDEKKWEDSDREDSVLQMVKENVKKGWPGKGKVLEELAPFCSVKDELETENSFVFKKGNRVPEIPATYNDDPRTDECPGGPAESDNEEVGNLDIRVSEILKSDEGQRARRAVTEKNEEETDAERHGENAKEEDRRTNHPDVKERNPGNRGLPTSRDDPTEGQGGPRRQQLRHVPGGAWLHQGASAGRGWKRAEEPRTIPPVPQGDVQERPVTHIKGRADMADGGENAEVKSGKGQRDTEEKANQGREDQDPEDDATKETRPGDKGVAEEEQADAERSRRC</sequence>
<accession>A0AAV7QV41</accession>
<dbReference type="AlphaFoldDB" id="A0AAV7QV41"/>
<organism evidence="2 3">
    <name type="scientific">Pleurodeles waltl</name>
    <name type="common">Iberian ribbed newt</name>
    <dbReference type="NCBI Taxonomy" id="8319"/>
    <lineage>
        <taxon>Eukaryota</taxon>
        <taxon>Metazoa</taxon>
        <taxon>Chordata</taxon>
        <taxon>Craniata</taxon>
        <taxon>Vertebrata</taxon>
        <taxon>Euteleostomi</taxon>
        <taxon>Amphibia</taxon>
        <taxon>Batrachia</taxon>
        <taxon>Caudata</taxon>
        <taxon>Salamandroidea</taxon>
        <taxon>Salamandridae</taxon>
        <taxon>Pleurodelinae</taxon>
        <taxon>Pleurodeles</taxon>
    </lineage>
</organism>
<dbReference type="EMBL" id="JANPWB010000010">
    <property type="protein sequence ID" value="KAJ1142288.1"/>
    <property type="molecule type" value="Genomic_DNA"/>
</dbReference>
<evidence type="ECO:0000313" key="2">
    <source>
        <dbReference type="EMBL" id="KAJ1142288.1"/>
    </source>
</evidence>
<comment type="caution">
    <text evidence="2">The sequence shown here is derived from an EMBL/GenBank/DDBJ whole genome shotgun (WGS) entry which is preliminary data.</text>
</comment>
<feature type="region of interest" description="Disordered" evidence="1">
    <location>
        <begin position="86"/>
        <end position="304"/>
    </location>
</feature>